<dbReference type="Pfam" id="PF01177">
    <property type="entry name" value="Asp_Glu_race"/>
    <property type="match status" value="1"/>
</dbReference>
<evidence type="ECO:0000256" key="6">
    <source>
        <dbReference type="ARBA" id="ARBA00093234"/>
    </source>
</evidence>
<evidence type="ECO:0000313" key="8">
    <source>
        <dbReference type="Proteomes" id="UP000028981"/>
    </source>
</evidence>
<evidence type="ECO:0000256" key="3">
    <source>
        <dbReference type="ARBA" id="ARBA00066406"/>
    </source>
</evidence>
<dbReference type="InterPro" id="IPR015942">
    <property type="entry name" value="Asp/Glu/hydantoin_racemase"/>
</dbReference>
<evidence type="ECO:0000256" key="1">
    <source>
        <dbReference type="ARBA" id="ARBA00038414"/>
    </source>
</evidence>
<comment type="similarity">
    <text evidence="1">Belongs to the HyuE racemase family.</text>
</comment>
<dbReference type="OrthoDB" id="9791723at2"/>
<comment type="caution">
    <text evidence="7">The sequence shown here is derived from an EMBL/GenBank/DDBJ whole genome shotgun (WGS) entry which is preliminary data.</text>
</comment>
<dbReference type="EMBL" id="JQGC01000001">
    <property type="protein sequence ID" value="KFL32928.1"/>
    <property type="molecule type" value="Genomic_DNA"/>
</dbReference>
<comment type="catalytic activity">
    <reaction evidence="6">
        <text>D-5-isobutylhydantoin = L-5-isobutylhydantoin</text>
        <dbReference type="Rhea" id="RHEA:84231"/>
        <dbReference type="ChEBI" id="CHEBI:233609"/>
        <dbReference type="ChEBI" id="CHEBI:233610"/>
    </reaction>
</comment>
<dbReference type="EC" id="5.1.99.5" evidence="3"/>
<name>A0A087M7S5_9HYPH</name>
<dbReference type="AlphaFoldDB" id="A0A087M7S5"/>
<dbReference type="GO" id="GO:0047661">
    <property type="term" value="F:amino-acid racemase activity"/>
    <property type="evidence" value="ECO:0007669"/>
    <property type="project" value="InterPro"/>
</dbReference>
<dbReference type="RefSeq" id="WP_035078284.1">
    <property type="nucleotide sequence ID" value="NZ_JQGC01000001.1"/>
</dbReference>
<protein>
    <recommendedName>
        <fullName evidence="4">Hydantoin racemase</fullName>
        <ecNumber evidence="3">5.1.99.5</ecNumber>
    </recommendedName>
</protein>
<dbReference type="FunFam" id="3.40.50.12500:FF:000001">
    <property type="entry name" value="Putative hydantoin racemase"/>
    <property type="match status" value="1"/>
</dbReference>
<keyword evidence="8" id="KW-1185">Reference proteome</keyword>
<dbReference type="PANTHER" id="PTHR28047">
    <property type="entry name" value="PROTEIN DCG1"/>
    <property type="match status" value="1"/>
</dbReference>
<evidence type="ECO:0000256" key="4">
    <source>
        <dbReference type="ARBA" id="ARBA00067972"/>
    </source>
</evidence>
<proteinExistence type="inferred from homology"/>
<reference evidence="7 8" key="1">
    <citation type="submission" date="2014-08" db="EMBL/GenBank/DDBJ databases">
        <authorList>
            <person name="Hassan Y.I."/>
            <person name="Lepp D."/>
            <person name="Zhou T."/>
        </authorList>
    </citation>
    <scope>NUCLEOTIDE SEQUENCE [LARGE SCALE GENOMIC DNA]</scope>
    <source>
        <strain evidence="7 8">IFO13584</strain>
    </source>
</reference>
<dbReference type="InterPro" id="IPR052186">
    <property type="entry name" value="Hydantoin_racemase-like"/>
</dbReference>
<gene>
    <name evidence="7" type="ORF">JP75_02005</name>
</gene>
<evidence type="ECO:0000256" key="2">
    <source>
        <dbReference type="ARBA" id="ARBA00051635"/>
    </source>
</evidence>
<organism evidence="7 8">
    <name type="scientific">Devosia riboflavina</name>
    <dbReference type="NCBI Taxonomy" id="46914"/>
    <lineage>
        <taxon>Bacteria</taxon>
        <taxon>Pseudomonadati</taxon>
        <taxon>Pseudomonadota</taxon>
        <taxon>Alphaproteobacteria</taxon>
        <taxon>Hyphomicrobiales</taxon>
        <taxon>Devosiaceae</taxon>
        <taxon>Devosia</taxon>
    </lineage>
</organism>
<sequence>MQILLINPNSTASMTAQALRTAQRVASPGTVIDARTGKNTPVSIEGFSDEALSVPAMLADIRAAEEAGAEATVIACFDDPGLDAAREFAAGPVLGICQAAVQAAMVVAKRFSIITTLPRSVPAIEDLVLRYGASQHCRRVRCIDLPVLTLESEPERAFDLLLAEIARARDEDRAEAVVLGCAGMSEMTDALTAATGVVVIDGIVVAIKAAEALVGAGLRTSKANSYAFPRQKD</sequence>
<dbReference type="STRING" id="46914.JP75_02005"/>
<evidence type="ECO:0000313" key="7">
    <source>
        <dbReference type="EMBL" id="KFL32928.1"/>
    </source>
</evidence>
<comment type="catalytic activity">
    <reaction evidence="2">
        <text>a D-5-monosubstituted hydantoin = a L-5-monosubstituted hydantoin</text>
        <dbReference type="Rhea" id="RHEA:46624"/>
        <dbReference type="ChEBI" id="CHEBI:86339"/>
        <dbReference type="ChEBI" id="CHEBI:86340"/>
        <dbReference type="EC" id="5.1.99.5"/>
    </reaction>
</comment>
<accession>A0A087M7S5</accession>
<dbReference type="PANTHER" id="PTHR28047:SF5">
    <property type="entry name" value="PROTEIN DCG1"/>
    <property type="match status" value="1"/>
</dbReference>
<comment type="catalytic activity">
    <reaction evidence="5">
        <text>D-5-benzylhydantoin = L-5-benzylhydantoin</text>
        <dbReference type="Rhea" id="RHEA:83991"/>
        <dbReference type="ChEBI" id="CHEBI:176864"/>
        <dbReference type="ChEBI" id="CHEBI:233540"/>
    </reaction>
</comment>
<dbReference type="InterPro" id="IPR053714">
    <property type="entry name" value="Iso_Racemase_Enz_sf"/>
</dbReference>
<dbReference type="GO" id="GO:0036348">
    <property type="term" value="F:hydantoin racemase activity"/>
    <property type="evidence" value="ECO:0007669"/>
    <property type="project" value="UniProtKB-EC"/>
</dbReference>
<dbReference type="Proteomes" id="UP000028981">
    <property type="component" value="Unassembled WGS sequence"/>
</dbReference>
<evidence type="ECO:0000256" key="5">
    <source>
        <dbReference type="ARBA" id="ARBA00093199"/>
    </source>
</evidence>
<dbReference type="Gene3D" id="3.40.50.12500">
    <property type="match status" value="1"/>
</dbReference>